<comment type="caution">
    <text evidence="2">The sequence shown here is derived from an EMBL/GenBank/DDBJ whole genome shotgun (WGS) entry which is preliminary data.</text>
</comment>
<dbReference type="Proteomes" id="UP000314294">
    <property type="component" value="Unassembled WGS sequence"/>
</dbReference>
<feature type="compositionally biased region" description="Low complexity" evidence="1">
    <location>
        <begin position="200"/>
        <end position="213"/>
    </location>
</feature>
<dbReference type="EMBL" id="SRLO01000007">
    <property type="protein sequence ID" value="TNN87995.1"/>
    <property type="molecule type" value="Genomic_DNA"/>
</dbReference>
<dbReference type="AlphaFoldDB" id="A0A4Z2JCG4"/>
<feature type="region of interest" description="Disordered" evidence="1">
    <location>
        <begin position="189"/>
        <end position="226"/>
    </location>
</feature>
<accession>A0A4Z2JCG4</accession>
<gene>
    <name evidence="2" type="ORF">EYF80_001576</name>
</gene>
<reference evidence="2 3" key="1">
    <citation type="submission" date="2019-03" db="EMBL/GenBank/DDBJ databases">
        <title>First draft genome of Liparis tanakae, snailfish: a comprehensive survey of snailfish specific genes.</title>
        <authorList>
            <person name="Kim W."/>
            <person name="Song I."/>
            <person name="Jeong J.-H."/>
            <person name="Kim D."/>
            <person name="Kim S."/>
            <person name="Ryu S."/>
            <person name="Song J.Y."/>
            <person name="Lee S.K."/>
        </authorList>
    </citation>
    <scope>NUCLEOTIDE SEQUENCE [LARGE SCALE GENOMIC DNA]</scope>
    <source>
        <tissue evidence="2">Muscle</tissue>
    </source>
</reference>
<organism evidence="2 3">
    <name type="scientific">Liparis tanakae</name>
    <name type="common">Tanaka's snailfish</name>
    <dbReference type="NCBI Taxonomy" id="230148"/>
    <lineage>
        <taxon>Eukaryota</taxon>
        <taxon>Metazoa</taxon>
        <taxon>Chordata</taxon>
        <taxon>Craniata</taxon>
        <taxon>Vertebrata</taxon>
        <taxon>Euteleostomi</taxon>
        <taxon>Actinopterygii</taxon>
        <taxon>Neopterygii</taxon>
        <taxon>Teleostei</taxon>
        <taxon>Neoteleostei</taxon>
        <taxon>Acanthomorphata</taxon>
        <taxon>Eupercaria</taxon>
        <taxon>Perciformes</taxon>
        <taxon>Cottioidei</taxon>
        <taxon>Cottales</taxon>
        <taxon>Liparidae</taxon>
        <taxon>Liparis</taxon>
    </lineage>
</organism>
<keyword evidence="3" id="KW-1185">Reference proteome</keyword>
<sequence>MVKVLKQRERNSVNHRESASAYRVRTVMSDSCNELFLKKSSIIVPCLTEKRLRGDERVERSLRQDCDSEACLTVSFLAVEDSHANLKTLNQCHAASEIHKGKGKNAPKMSSNNYELVKNIAAYMARSSCHVMFEDPVLRLRGGLHQEDTSRNTRPSPGDQQHAVATTATDIQKPNLCVKGQMKCPCAIHKPLSSDKGNKNKTPSNTNKSSATAFPHSDREASASLV</sequence>
<protein>
    <submittedName>
        <fullName evidence="2">Uncharacterized protein</fullName>
    </submittedName>
</protein>
<evidence type="ECO:0000313" key="2">
    <source>
        <dbReference type="EMBL" id="TNN87995.1"/>
    </source>
</evidence>
<feature type="compositionally biased region" description="Basic and acidic residues" evidence="1">
    <location>
        <begin position="216"/>
        <end position="226"/>
    </location>
</feature>
<name>A0A4Z2JCG4_9TELE</name>
<evidence type="ECO:0000313" key="3">
    <source>
        <dbReference type="Proteomes" id="UP000314294"/>
    </source>
</evidence>
<evidence type="ECO:0000256" key="1">
    <source>
        <dbReference type="SAM" id="MobiDB-lite"/>
    </source>
</evidence>
<proteinExistence type="predicted"/>